<feature type="transmembrane region" description="Helical" evidence="7">
    <location>
        <begin position="554"/>
        <end position="576"/>
    </location>
</feature>
<evidence type="ECO:0000256" key="3">
    <source>
        <dbReference type="ARBA" id="ARBA00022692"/>
    </source>
</evidence>
<keyword evidence="2" id="KW-1003">Cell membrane</keyword>
<sequence>MTQDFYNEQEGGQEKKDRAPLDDQHLTADELLAKLERNLRPKTKQEKIVAFWPKRSHRRKQNLNNGDSKDDSKPLSESEIEVEVEQPAVTTKKSACFQRRSKQSANQKDGDDGQPVDDVTALADQTVASLGRSASDEQALDQSQGGGNSALVRGSFWLSMGNIVSRLLGAVYILPWLAMLGKAANQGNALFSQGYNIYAILLSIATFGFPSAISKVMAQLIAKKDQNGLWALTKRSLQIGVVLGIIFSTLLYVAAPLLSNGNAQVVPVLHSLAPAVLVFPVMSMVRGIFQGHQLMHISALSDIWEQVGRVIYLLLATWIVLSHDSSNWTGAVVQSTFAAFIGALFSLAVLGYGWVRYARLIHPVAGVPDEQAALAQMSAANQQAVAENQTAADQTLHRRHQKDDNQDQKDQPTGSKALSMVINILKESWPFVVIGSSTNLFLFVDQYSFFPLMKAFFHTSLSQLQIDFALFSANPNKLVMIVISFATSIAATALPILAAKKAAKQMGALKEQLIAVLRLTSLVLVPSALGMYAVSDPLYRFFYPIDQTVQAGIYLLQFSAVLTIIMSFFMLLAFVLQALSHGKEVMRAFGYGLLIKIVIQAPLIYLFQGMGALIATALGLGWSLYLMMKYLKENYQVSMRTIQDTLLKTYLSAAVMAIVAFLLTWVSKTFLLTTTTKAGAGLATALGVIGGLAVLLVLYRRFGLLNQVLDRGHEPEKAK</sequence>
<evidence type="ECO:0000256" key="4">
    <source>
        <dbReference type="ARBA" id="ARBA00022989"/>
    </source>
</evidence>
<gene>
    <name evidence="8" type="ORF">R82641_BJNNKPBH_00436</name>
</gene>
<feature type="transmembrane region" description="Helical" evidence="7">
    <location>
        <begin position="511"/>
        <end position="534"/>
    </location>
</feature>
<dbReference type="InterPro" id="IPR002528">
    <property type="entry name" value="MATE_fam"/>
</dbReference>
<feature type="compositionally biased region" description="Basic and acidic residues" evidence="6">
    <location>
        <begin position="37"/>
        <end position="47"/>
    </location>
</feature>
<keyword evidence="3 7" id="KW-0812">Transmembrane</keyword>
<protein>
    <submittedName>
        <fullName evidence="8">Membrane protein involved in the export of O-antigen and teichoic acid (RfbX)</fullName>
    </submittedName>
</protein>
<comment type="caution">
    <text evidence="8">The sequence shown here is derived from an EMBL/GenBank/DDBJ whole genome shotgun (WGS) entry which is preliminary data.</text>
</comment>
<feature type="transmembrane region" description="Helical" evidence="7">
    <location>
        <begin position="649"/>
        <end position="666"/>
    </location>
</feature>
<evidence type="ECO:0000256" key="2">
    <source>
        <dbReference type="ARBA" id="ARBA00022475"/>
    </source>
</evidence>
<evidence type="ECO:0000313" key="9">
    <source>
        <dbReference type="Proteomes" id="UP001314200"/>
    </source>
</evidence>
<feature type="compositionally biased region" description="Basic and acidic residues" evidence="6">
    <location>
        <begin position="67"/>
        <end position="76"/>
    </location>
</feature>
<evidence type="ECO:0000256" key="6">
    <source>
        <dbReference type="SAM" id="MobiDB-lite"/>
    </source>
</evidence>
<feature type="transmembrane region" description="Helical" evidence="7">
    <location>
        <begin position="678"/>
        <end position="699"/>
    </location>
</feature>
<reference evidence="8 9" key="1">
    <citation type="submission" date="2023-10" db="EMBL/GenBank/DDBJ databases">
        <authorList>
            <person name="Botero Cardona J."/>
        </authorList>
    </citation>
    <scope>NUCLEOTIDE SEQUENCE [LARGE SCALE GENOMIC DNA]</scope>
    <source>
        <strain evidence="8 9">R-82641</strain>
    </source>
</reference>
<dbReference type="EMBL" id="CAUZLY010000003">
    <property type="protein sequence ID" value="CAK1233919.1"/>
    <property type="molecule type" value="Genomic_DNA"/>
</dbReference>
<organism evidence="8 9">
    <name type="scientific">Fructobacillus cardui</name>
    <dbReference type="NCBI Taxonomy" id="2893170"/>
    <lineage>
        <taxon>Bacteria</taxon>
        <taxon>Bacillati</taxon>
        <taxon>Bacillota</taxon>
        <taxon>Bacilli</taxon>
        <taxon>Lactobacillales</taxon>
        <taxon>Lactobacillaceae</taxon>
        <taxon>Fructobacillus</taxon>
    </lineage>
</organism>
<keyword evidence="4 7" id="KW-1133">Transmembrane helix</keyword>
<feature type="transmembrane region" description="Helical" evidence="7">
    <location>
        <begin position="429"/>
        <end position="450"/>
    </location>
</feature>
<name>A0ABN9YRR4_9LACO</name>
<evidence type="ECO:0000256" key="7">
    <source>
        <dbReference type="SAM" id="Phobius"/>
    </source>
</evidence>
<dbReference type="Pfam" id="PF01554">
    <property type="entry name" value="MatE"/>
    <property type="match status" value="1"/>
</dbReference>
<feature type="transmembrane region" description="Helical" evidence="7">
    <location>
        <begin position="156"/>
        <end position="177"/>
    </location>
</feature>
<feature type="region of interest" description="Disordered" evidence="6">
    <location>
        <begin position="1"/>
        <end position="25"/>
    </location>
</feature>
<dbReference type="PANTHER" id="PTHR30250">
    <property type="entry name" value="PST FAMILY PREDICTED COLANIC ACID TRANSPORTER"/>
    <property type="match status" value="1"/>
</dbReference>
<dbReference type="InterPro" id="IPR024923">
    <property type="entry name" value="PG_synth_SpoVB"/>
</dbReference>
<keyword evidence="5 7" id="KW-0472">Membrane</keyword>
<proteinExistence type="predicted"/>
<evidence type="ECO:0000256" key="1">
    <source>
        <dbReference type="ARBA" id="ARBA00004651"/>
    </source>
</evidence>
<dbReference type="Pfam" id="PF01943">
    <property type="entry name" value="Polysacc_synt"/>
    <property type="match status" value="1"/>
</dbReference>
<feature type="transmembrane region" description="Helical" evidence="7">
    <location>
        <begin position="588"/>
        <end position="605"/>
    </location>
</feature>
<dbReference type="RefSeq" id="WP_047974243.1">
    <property type="nucleotide sequence ID" value="NZ_CAUZLJ010000005.1"/>
</dbReference>
<feature type="transmembrane region" description="Helical" evidence="7">
    <location>
        <begin position="478"/>
        <end position="499"/>
    </location>
</feature>
<feature type="region of interest" description="Disordered" evidence="6">
    <location>
        <begin position="37"/>
        <end position="117"/>
    </location>
</feature>
<feature type="region of interest" description="Disordered" evidence="6">
    <location>
        <begin position="390"/>
        <end position="413"/>
    </location>
</feature>
<feature type="transmembrane region" description="Helical" evidence="7">
    <location>
        <begin position="611"/>
        <end position="628"/>
    </location>
</feature>
<dbReference type="Proteomes" id="UP001314200">
    <property type="component" value="Unassembled WGS sequence"/>
</dbReference>
<accession>A0ABN9YRR4</accession>
<dbReference type="InterPro" id="IPR050833">
    <property type="entry name" value="Poly_Biosynth_Transport"/>
</dbReference>
<dbReference type="PANTHER" id="PTHR30250:SF21">
    <property type="entry name" value="LIPID II FLIPPASE MURJ"/>
    <property type="match status" value="1"/>
</dbReference>
<comment type="subcellular location">
    <subcellularLocation>
        <location evidence="1">Cell membrane</location>
        <topology evidence="1">Multi-pass membrane protein</topology>
    </subcellularLocation>
</comment>
<feature type="transmembrane region" description="Helical" evidence="7">
    <location>
        <begin position="333"/>
        <end position="355"/>
    </location>
</feature>
<feature type="transmembrane region" description="Helical" evidence="7">
    <location>
        <begin position="197"/>
        <end position="218"/>
    </location>
</feature>
<dbReference type="CDD" id="cd13124">
    <property type="entry name" value="MATE_SpoVB_like"/>
    <property type="match status" value="1"/>
</dbReference>
<keyword evidence="9" id="KW-1185">Reference proteome</keyword>
<feature type="transmembrane region" description="Helical" evidence="7">
    <location>
        <begin position="264"/>
        <end position="282"/>
    </location>
</feature>
<feature type="transmembrane region" description="Helical" evidence="7">
    <location>
        <begin position="239"/>
        <end position="258"/>
    </location>
</feature>
<feature type="compositionally biased region" description="Basic and acidic residues" evidence="6">
    <location>
        <begin position="12"/>
        <end position="25"/>
    </location>
</feature>
<feature type="compositionally biased region" description="Basic and acidic residues" evidence="6">
    <location>
        <begin position="401"/>
        <end position="410"/>
    </location>
</feature>
<feature type="transmembrane region" description="Helical" evidence="7">
    <location>
        <begin position="303"/>
        <end position="321"/>
    </location>
</feature>
<dbReference type="InterPro" id="IPR002797">
    <property type="entry name" value="Polysacc_synth"/>
</dbReference>
<evidence type="ECO:0000256" key="5">
    <source>
        <dbReference type="ARBA" id="ARBA00023136"/>
    </source>
</evidence>
<evidence type="ECO:0000313" key="8">
    <source>
        <dbReference type="EMBL" id="CAK1233919.1"/>
    </source>
</evidence>